<feature type="domain" description="Fibronectin type-III" evidence="13">
    <location>
        <begin position="2807"/>
        <end position="2899"/>
    </location>
</feature>
<dbReference type="PROSITE" id="PS00023">
    <property type="entry name" value="FN2_1"/>
    <property type="match status" value="1"/>
</dbReference>
<feature type="domain" description="Fibronectin type-III" evidence="13">
    <location>
        <begin position="1517"/>
        <end position="1606"/>
    </location>
</feature>
<feature type="domain" description="Fibronectin type-III" evidence="13">
    <location>
        <begin position="438"/>
        <end position="523"/>
    </location>
</feature>
<dbReference type="SMART" id="SM00058">
    <property type="entry name" value="FN1"/>
    <property type="match status" value="3"/>
</dbReference>
<feature type="domain" description="Fibronectin type-III" evidence="13">
    <location>
        <begin position="2627"/>
        <end position="2716"/>
    </location>
</feature>
<dbReference type="InterPro" id="IPR036116">
    <property type="entry name" value="FN3_sf"/>
</dbReference>
<feature type="compositionally biased region" description="Low complexity" evidence="10">
    <location>
        <begin position="1983"/>
        <end position="2007"/>
    </location>
</feature>
<accession>A0A1C9I9L0</accession>
<dbReference type="InterPro" id="IPR003598">
    <property type="entry name" value="Ig_sub2"/>
</dbReference>
<feature type="domain" description="Ig-like" evidence="12">
    <location>
        <begin position="337"/>
        <end position="433"/>
    </location>
</feature>
<feature type="domain" description="Fibronectin type-III" evidence="13">
    <location>
        <begin position="1796"/>
        <end position="1888"/>
    </location>
</feature>
<dbReference type="Pfam" id="PF00040">
    <property type="entry name" value="fn2"/>
    <property type="match status" value="1"/>
</dbReference>
<dbReference type="PANTHER" id="PTHR46708:SF2">
    <property type="entry name" value="FIBRONECTIN TYPE-III DOMAIN-CONTAINING PROTEIN"/>
    <property type="match status" value="1"/>
</dbReference>
<feature type="domain" description="Fibronectin type-III" evidence="13">
    <location>
        <begin position="3368"/>
        <end position="3465"/>
    </location>
</feature>
<evidence type="ECO:0000256" key="11">
    <source>
        <dbReference type="SAM" id="SignalP"/>
    </source>
</evidence>
<feature type="domain" description="Fibronectin type-III" evidence="13">
    <location>
        <begin position="1608"/>
        <end position="1701"/>
    </location>
</feature>
<keyword evidence="7" id="KW-0325">Glycoprotein</keyword>
<keyword evidence="4" id="KW-0677">Repeat</keyword>
<feature type="domain" description="Fibronectin type-III" evidence="13">
    <location>
        <begin position="1427"/>
        <end position="1516"/>
    </location>
</feature>
<dbReference type="EMBL" id="KX766380">
    <property type="protein sequence ID" value="AOO95899.1"/>
    <property type="molecule type" value="mRNA"/>
</dbReference>
<dbReference type="CDD" id="cd00061">
    <property type="entry name" value="FN1"/>
    <property type="match status" value="1"/>
</dbReference>
<feature type="domain" description="Fibronectin type-III" evidence="13">
    <location>
        <begin position="1012"/>
        <end position="1101"/>
    </location>
</feature>
<keyword evidence="3" id="KW-0358">Heparin-binding</keyword>
<dbReference type="InterPro" id="IPR036943">
    <property type="entry name" value="FN_type2_sf"/>
</dbReference>
<dbReference type="SMART" id="SM00408">
    <property type="entry name" value="IGc2"/>
    <property type="match status" value="3"/>
</dbReference>
<dbReference type="CDD" id="cd00063">
    <property type="entry name" value="FN3"/>
    <property type="match status" value="24"/>
</dbReference>
<dbReference type="GO" id="GO:0005615">
    <property type="term" value="C:extracellular space"/>
    <property type="evidence" value="ECO:0007669"/>
    <property type="project" value="UniProtKB-ARBA"/>
</dbReference>
<feature type="domain" description="Fibronectin type-III" evidence="13">
    <location>
        <begin position="628"/>
        <end position="717"/>
    </location>
</feature>
<dbReference type="InterPro" id="IPR013106">
    <property type="entry name" value="Ig_V-set"/>
</dbReference>
<feature type="domain" description="Fibronectin type-III" evidence="13">
    <location>
        <begin position="1889"/>
        <end position="1982"/>
    </location>
</feature>
<evidence type="ECO:0000313" key="15">
    <source>
        <dbReference type="EMBL" id="AOO95899.1"/>
    </source>
</evidence>
<keyword evidence="2" id="KW-0011">Acute phase</keyword>
<sequence length="3698" mass="415732">MNFVVILLLSCFLVCVSSTPLSYQSVPRGNENIHCKDKDGTTYNVGYNFVRARDNYVCNCTVDYVNLVTRLSCSSQNYGRFSSRRYRPGYTERARSMQADHCEFNGQLYQLNTRWKMQYNGMLVDCICNATARLTCYRSFSSYFNQVGQSGVGVNSVVNQPVPQRERSSDQLCLDGTYILGEDFAVLQPGNFYSICHCTGNSHNPSTCFVLTVSGTSCQFPFEENGMLFSTCTSHGLRQPPHCATSPRESSQLTVSNCITTKQAFNQYFGFVFTDGGNANGARCHFPFVVRGVEYHNCITTGQRRGWCATTSNYERDGRYGFCQGMRSANSVYNRIGESVTLDCRFPATDTQYPIISWYKLTNEGRQLIYTYNAADGTGRLAPSADAFAGRLSVVNSTKLVISDMTTADAGTFECNVVNQASGGENTQVTEVSVAAPNPTNLHYTYIPYSNRVTFSWTPPETEFDSLRLELQEHGSNRVRRVRLRRGRTSYTTNELNVGVNYIVRLFTIYNGRDSVPAVINYIGPRIPRNDISEASIAPEPVVANDEVSIRWSPDAYPNIPATEWLVKYEDVETGNETSVTLPLDVTSHTVDNLLPGRRYRVTLYALVDQNAIEISSNEVVTEYRPVEIESPANVAQPGPYTATIRWSPPSQDVDQYEVTYRDQNKVNSPWFTQVVTNPYVTLQHLVPGTTYDVRITPISNHRRGISSHVTLTTDDDHNEGVVLPPSNLQLTHPTRSSFLATWNSPKPLSSTPYRYRIRYEPYPRKATENPIIRTTSQTRFKVIGLEGGKTYVFYVSTLSGDEESEIVSGIISTINEVCLVNGIWHGNEELFFKRNRNNYLQNCTCTRSRSGGQWQCDPILCREDESNQRSWTHVDETGSFMQTCACISGSLKCTYAAPLPSKKVDYYENDEALLKCPYHATSRTPTIRWYKVVEGERLPIYTYSSSSQQEYEERYAGDLSGRLGLQDRKDLIIRDLQPRDSGLFECHVEYAGVQPATYYSNVTVISTTSHIPSNSNSNQPQVTTNTISLNWDDVEDVSHYLVEYQDVTHNEDSRIVSVAQPEVFLDRLHPSTMYRITVIPVVDGIRGQPIKTIIVNTDGVSVPQSAPQTTTPTAAPISNIAPPRNLRFDGKGRTSVRALWNAPYATPDSGEQYRIEYNLRDSPNEPEIIRTSNLYLQVQNLNPGSTYQFRVFTELYGGSSEPAVGLVTTRPIGKILVQASTDRRSHVKGETAQIYCRYDQHTPGEHEVLWLRNYKNGSFYPLAVYNTSTSRLMESENVGDYSGRLISNEPTRLLIQNLRSTDDGTYKCIVKFLTGGGSGSTRITVVGPPNKVYFTSANRSSEVGNYLLSWHVDDVPRATKFYLGVRKRGSRRTYNFQMAGNARSFLFRNLKEGKTYEGNVISNNRYGNSTSSDFYFSTPSTNAPNPPTAVNLIDLSPRRISFNVDGPPENVQLYRIYYKPEGTSDAGMQVIEGRDNPFTITGLTPNTPYILRLVAVNDDGTSEPLNTAIITPKEPPAKPVLLQTTEEARLATLRISEGDDVDYYVVTYKAVRSGSEIMTLESVATNNIIEVPLEPDTQYQVNIVAVNEAGQSPKLQTFVETPAEQIPPARPTRFDEITPTWNSANLTWSGSLFAVQYYVFEYQSDEDIFPLKLNTTGPRQSIFVDGLSPDTKYRVSVKAVGEGGHSPFLVDYFYTLTSPQRTNLTVLDKLPGEVTFQIDNLSDDDVEYFIVQYQKEDSDEVIERTFTEEEIHLDNLTPGSTYRVTLIAVIDGTRKELTQTEITTPFEPEPNLPSTVDNLRVTSLSPTRVKITAEGPRDNIAQYNVRYAPADGTEPETSFYTRGSSPVITLSRLNPATRYRVTVSSVYDGLQSSPVTVEFTTKKVQEITPTNLRVSNVEDDEVTLEWNPPVDVSLVRRYIVQYKDGSIPKNPYRTRYIPVSTPYITLENLTPDTQYFIKLRSIGNNRRPSRVAKLTFRTLSPTTTTTTTTSTMATTMASTRRTTTSEPTPPVEPIRLPIEPNPRPIEPTPMPIEPTPMPIEHTTMPMLRTTPVSATQLTESLLVPTPIRLQVLRRGFTDAEIAWTSPGSNIDGFLVEYDTTFTRHGEPQTQQLRENVRRTTLEDLIPGTEYQVKLFSKRGSLQSRPSLVTFMTKLDAPSNVHVSPQSDRLIISWVNPDGPRVGTHFKYRKPNGPWRQVRLAPDVTSYAIPIRSIHDTYEVSITAFGRTIESLPRTLTVHPRLTEPDDRTSKSPVDITQVEDTSATLRFHMPSENGFTVTLEDEDSQPRTINLPQYVTYYQLEHLKPSTQYTMSLANGDSTVDIDSLQFLTKPSPATDFTAQEISPNGFTLTWSPPQGSINGYRLKYRPVSGNVDGEWNEVRIRPSDTEYTTTNLIPSTLYDVTITPTYANPNAHRYSELGIPSSIQVTTIPLEVSTTPRTSPAPRPPSNVEFSHVTPVSVHASWTPSPDRDLDLYSVVLKDENGSTVVSGNLRNSFAIFRDLTPRSVYHLFVYAVRRDLQSVPANASVFTGQNHPERVYITNIDDTSFDVAWVPERPTNPLLSGYEVSVKKQDSSSPAKSNFFPSNINQAVIQDLEPGTIYEVFVKSVINQVNTDVINKQVSTLLPAPRNLRFEDVTDNSFYVTWDHPSLHIRDYVVEYQPIDSPDKLRLQVNNNNRIQLQNLQPDSGYLISVYSLYNYRRSSPVVGRQSTSSFSDLVSPANLRVDNVDTDIMRVNWEPSEHFTYTVVVTNPYGQVVSRQTFNSSRNFVDIDDLEPGILYKVQLRILTPTNRLAGTEQVFQQTKPEAPRNVGLVSSNPRRIVMNWRPNRFRNPEISGYKLTYETDDEEIPHEVELGPRQHSYTINDLNPSTVYRITLQSIVNDTLSEPITTTVLTQPEEATDRMLTTTTTPNTNEALQGGIRTRKLNDGNYSIGWRSVSGPVEYYRVIYVRRSGSNATQLSVPAHVNEIQLNKLIPGQEYDISIIAVYPNQEVNIGNIAVTTSGSDNVAPDSSRTALIEWDQQPLTFSSYRITATPVRGGQTHTWNIRSSETSAHLSDLEPGTLYHIVVEGYLDGQYVTVADIEKTTDIDSPSNLEVTKINTNLIGIEWSPPNSQISGYSLTYQLDGRGTETAYIPPPRVSDVRKTLRRLQPGQRYVIRLYAHLNDMESLPAQVWAETSVPSPQRFRITQATPNLISISWIKPSHLITHYTLRVIGPDGFDVIHNLRLDDDVNSYTIRDLQPGTRYHINLAAWIGPLSSQPEYKSKITPETVPDVKTKGELTDQGFLLQWKSKSRSVDGFKIVVEPQDGSAGFETTVDRFTKSYELENLLSNVAYIVKVYPVSGHIIGEPSVVHIPASTASNVALNHLQWRLQVTSLGTDSIAISWNNPWHDVVEYSLQYKQIDESDEYYRSVVPQPQIGDNHATISHLQPGESYTIKLAVRRDSQSDGLMNTLLLNVSTSIPPPSNIQMQRSSDGSLVFTWQSPTSYASNYIVKYREVYPFLQHEYVVMELSGSDTSVTMPFLQEGKRYEIVFYSKRGEFRSDSVVVNVDVPVSQQVRNYCTDPDTGATYAVGQNWLSKAGLFLMNCTCRPSLTVDCSSGEWCHTEYGVFNKTNTWRQDNPENNKKEECVCNGSSGYTCYPRNCQDGDRWYDEGEPWTSDIDGYICNCVCPSEHTQPCTSTCRPSILGQDIGFESKR</sequence>
<feature type="domain" description="Fibronectin type-III" evidence="13">
    <location>
        <begin position="725"/>
        <end position="818"/>
    </location>
</feature>
<comment type="caution">
    <text evidence="9">Lacks conserved residue(s) required for the propagation of feature annotation.</text>
</comment>
<evidence type="ECO:0000256" key="1">
    <source>
        <dbReference type="ARBA" id="ARBA00020368"/>
    </source>
</evidence>
<dbReference type="InterPro" id="IPR007110">
    <property type="entry name" value="Ig-like_dom"/>
</dbReference>
<evidence type="ECO:0000259" key="12">
    <source>
        <dbReference type="PROSITE" id="PS50835"/>
    </source>
</evidence>
<dbReference type="SMART" id="SM00059">
    <property type="entry name" value="FN2"/>
    <property type="match status" value="1"/>
</dbReference>
<feature type="region of interest" description="Disordered" evidence="10">
    <location>
        <begin position="1983"/>
        <end position="2026"/>
    </location>
</feature>
<evidence type="ECO:0000259" key="14">
    <source>
        <dbReference type="PROSITE" id="PS51092"/>
    </source>
</evidence>
<evidence type="ECO:0000256" key="10">
    <source>
        <dbReference type="SAM" id="MobiDB-lite"/>
    </source>
</evidence>
<proteinExistence type="evidence at transcript level"/>
<gene>
    <name evidence="15" type="primary">Fn</name>
</gene>
<keyword evidence="11" id="KW-0732">Signal</keyword>
<feature type="domain" description="Fibronectin type-III" evidence="13">
    <location>
        <begin position="3091"/>
        <end position="3183"/>
    </location>
</feature>
<dbReference type="PANTHER" id="PTHR46708">
    <property type="entry name" value="TENASCIN"/>
    <property type="match status" value="1"/>
</dbReference>
<dbReference type="InterPro" id="IPR013806">
    <property type="entry name" value="Kringle-like"/>
</dbReference>
<dbReference type="PROSITE" id="PS50853">
    <property type="entry name" value="FN3"/>
    <property type="match status" value="22"/>
</dbReference>
<evidence type="ECO:0000256" key="9">
    <source>
        <dbReference type="PROSITE-ProRule" id="PRU00479"/>
    </source>
</evidence>
<dbReference type="InterPro" id="IPR000083">
    <property type="entry name" value="Fibronectin_type1"/>
</dbReference>
<protein>
    <recommendedName>
        <fullName evidence="1">Fibronectin</fullName>
    </recommendedName>
</protein>
<evidence type="ECO:0000256" key="7">
    <source>
        <dbReference type="ARBA" id="ARBA00023180"/>
    </source>
</evidence>
<dbReference type="GO" id="GO:0008360">
    <property type="term" value="P:regulation of cell shape"/>
    <property type="evidence" value="ECO:0007669"/>
    <property type="project" value="UniProtKB-KW"/>
</dbReference>
<feature type="domain" description="Fibronectin type-III" evidence="13">
    <location>
        <begin position="3184"/>
        <end position="3274"/>
    </location>
</feature>
<evidence type="ECO:0000259" key="13">
    <source>
        <dbReference type="PROSITE" id="PS50853"/>
    </source>
</evidence>
<feature type="domain" description="Fibronectin type-III" evidence="13">
    <location>
        <begin position="1123"/>
        <end position="1213"/>
    </location>
</feature>
<feature type="domain" description="Fibronectin type-III" evidence="13">
    <location>
        <begin position="2917"/>
        <end position="3011"/>
    </location>
</feature>
<keyword evidence="5" id="KW-0133">Cell shape</keyword>
<dbReference type="SMART" id="SM00406">
    <property type="entry name" value="IGv"/>
    <property type="match status" value="3"/>
</dbReference>
<feature type="chain" id="PRO_5008894447" description="Fibronectin" evidence="11">
    <location>
        <begin position="19"/>
        <end position="3698"/>
    </location>
</feature>
<dbReference type="Pfam" id="PF00041">
    <property type="entry name" value="fn3"/>
    <property type="match status" value="20"/>
</dbReference>
<evidence type="ECO:0000256" key="5">
    <source>
        <dbReference type="ARBA" id="ARBA00022960"/>
    </source>
</evidence>
<dbReference type="SUPFAM" id="SSF48726">
    <property type="entry name" value="Immunoglobulin"/>
    <property type="match status" value="3"/>
</dbReference>
<dbReference type="InterPro" id="IPR003961">
    <property type="entry name" value="FN3_dom"/>
</dbReference>
<dbReference type="SMART" id="SM00060">
    <property type="entry name" value="FN3"/>
    <property type="match status" value="29"/>
</dbReference>
<keyword evidence="6" id="KW-1015">Disulfide bond</keyword>
<feature type="domain" description="Ig-like" evidence="12">
    <location>
        <begin position="899"/>
        <end position="1004"/>
    </location>
</feature>
<dbReference type="GO" id="GO:0008201">
    <property type="term" value="F:heparin binding"/>
    <property type="evidence" value="ECO:0007669"/>
    <property type="project" value="UniProtKB-KW"/>
</dbReference>
<feature type="domain" description="Fibronectin type-III" evidence="13">
    <location>
        <begin position="2334"/>
        <end position="2433"/>
    </location>
</feature>
<feature type="domain" description="Fibronectin type-III" evidence="13">
    <location>
        <begin position="2064"/>
        <end position="2158"/>
    </location>
</feature>
<dbReference type="Gene3D" id="2.60.40.10">
    <property type="entry name" value="Immunoglobulins"/>
    <property type="match status" value="32"/>
</dbReference>
<feature type="domain" description="Fibronectin type-II" evidence="14">
    <location>
        <begin position="279"/>
        <end position="325"/>
    </location>
</feature>
<dbReference type="SUPFAM" id="SSF57440">
    <property type="entry name" value="Kringle-like"/>
    <property type="match status" value="1"/>
</dbReference>
<evidence type="ECO:0000256" key="3">
    <source>
        <dbReference type="ARBA" id="ARBA00022674"/>
    </source>
</evidence>
<feature type="signal peptide" evidence="11">
    <location>
        <begin position="1"/>
        <end position="18"/>
    </location>
</feature>
<evidence type="ECO:0000256" key="4">
    <source>
        <dbReference type="ARBA" id="ARBA00022737"/>
    </source>
</evidence>
<dbReference type="InterPro" id="IPR050991">
    <property type="entry name" value="ECM_Regulatory_Proteins"/>
</dbReference>
<name>A0A1C9I9L0_CIOIN</name>
<reference evidence="15" key="1">
    <citation type="journal article" date="2016" name="Evodevo">
        <title>Fibronectin contributes to notochord intercalation in the invertebrate chordate, Ciona intestinalis.</title>
        <authorList>
            <person name="Segade F."/>
            <person name="Cota C."/>
            <person name="Famiglietti A."/>
            <person name="Cha A."/>
            <person name="Davidson B."/>
        </authorList>
    </citation>
    <scope>NUCLEOTIDE SEQUENCE</scope>
</reference>
<dbReference type="SMART" id="SM00409">
    <property type="entry name" value="IG"/>
    <property type="match status" value="3"/>
</dbReference>
<evidence type="ECO:0000256" key="6">
    <source>
        <dbReference type="ARBA" id="ARBA00023157"/>
    </source>
</evidence>
<evidence type="ECO:0000256" key="8">
    <source>
        <dbReference type="ARBA" id="ARBA00023319"/>
    </source>
</evidence>
<dbReference type="SUPFAM" id="SSF49265">
    <property type="entry name" value="Fibronectin type III"/>
    <property type="match status" value="19"/>
</dbReference>
<dbReference type="Pfam" id="PF07686">
    <property type="entry name" value="V-set"/>
    <property type="match status" value="3"/>
</dbReference>
<keyword evidence="8" id="KW-0393">Immunoglobulin domain</keyword>
<dbReference type="PRINTS" id="PR00013">
    <property type="entry name" value="FNTYPEII"/>
</dbReference>
<dbReference type="PROSITE" id="PS50835">
    <property type="entry name" value="IG_LIKE"/>
    <property type="match status" value="3"/>
</dbReference>
<feature type="domain" description="Fibronectin type-III" evidence="13">
    <location>
        <begin position="2534"/>
        <end position="2626"/>
    </location>
</feature>
<organism evidence="15">
    <name type="scientific">Ciona intestinalis</name>
    <name type="common">Transparent sea squirt</name>
    <name type="synonym">Ascidia intestinalis</name>
    <dbReference type="NCBI Taxonomy" id="7719"/>
    <lineage>
        <taxon>Eukaryota</taxon>
        <taxon>Metazoa</taxon>
        <taxon>Chordata</taxon>
        <taxon>Tunicata</taxon>
        <taxon>Ascidiacea</taxon>
        <taxon>Phlebobranchia</taxon>
        <taxon>Cionidae</taxon>
        <taxon>Ciona</taxon>
    </lineage>
</organism>
<dbReference type="CDD" id="cd00062">
    <property type="entry name" value="FN2"/>
    <property type="match status" value="1"/>
</dbReference>
<feature type="domain" description="Fibronectin type-III" evidence="13">
    <location>
        <begin position="524"/>
        <end position="626"/>
    </location>
</feature>
<evidence type="ECO:0000256" key="2">
    <source>
        <dbReference type="ARBA" id="ARBA00022486"/>
    </source>
</evidence>
<feature type="domain" description="Fibronectin type-III" evidence="13">
    <location>
        <begin position="2446"/>
        <end position="2533"/>
    </location>
</feature>
<dbReference type="Gene3D" id="2.10.10.10">
    <property type="entry name" value="Fibronectin, type II, collagen-binding"/>
    <property type="match status" value="2"/>
</dbReference>
<dbReference type="PROSITE" id="PS51092">
    <property type="entry name" value="FN2_2"/>
    <property type="match status" value="1"/>
</dbReference>
<dbReference type="GO" id="GO:0007155">
    <property type="term" value="P:cell adhesion"/>
    <property type="evidence" value="ECO:0007669"/>
    <property type="project" value="UniProtKB-KW"/>
</dbReference>
<dbReference type="InterPro" id="IPR000562">
    <property type="entry name" value="FN_type2_dom"/>
</dbReference>
<feature type="domain" description="Ig-like" evidence="12">
    <location>
        <begin position="1203"/>
        <end position="1325"/>
    </location>
</feature>
<dbReference type="InterPro" id="IPR003599">
    <property type="entry name" value="Ig_sub"/>
</dbReference>
<feature type="domain" description="Fibronectin type-III" evidence="13">
    <location>
        <begin position="2719"/>
        <end position="2806"/>
    </location>
</feature>
<dbReference type="InterPro" id="IPR013783">
    <property type="entry name" value="Ig-like_fold"/>
</dbReference>
<dbReference type="InterPro" id="IPR036179">
    <property type="entry name" value="Ig-like_dom_sf"/>
</dbReference>